<keyword evidence="3" id="KW-1185">Reference proteome</keyword>
<dbReference type="Proteomes" id="UP000784294">
    <property type="component" value="Unassembled WGS sequence"/>
</dbReference>
<gene>
    <name evidence="2" type="ORF">PXEA_LOCUS16456</name>
</gene>
<feature type="compositionally biased region" description="Basic and acidic residues" evidence="1">
    <location>
        <begin position="60"/>
        <end position="69"/>
    </location>
</feature>
<dbReference type="EMBL" id="CAAALY010059574">
    <property type="protein sequence ID" value="VEL23016.1"/>
    <property type="molecule type" value="Genomic_DNA"/>
</dbReference>
<sequence>MFTIWLDNEDNVYLLTESAETRKQSQSPFIHRLLEFASRHPQQMAAAKRHFDPLAGHVGLRAEDWDPGRNEPPPQVSHRSLDSAEDAGIWQADSSSYTGLGLTGFQGETLETEFGSQLREHLATFGADPGLLATLMDNIPCRSARRLAARCRDMAEVESGPAWNDCTAMPADGLQTSGSFDSKAATLGSGNGVYTSTFRVVMIYLSWLQEYYRDRVLRARRRGELNR</sequence>
<evidence type="ECO:0000256" key="1">
    <source>
        <dbReference type="SAM" id="MobiDB-lite"/>
    </source>
</evidence>
<comment type="caution">
    <text evidence="2">The sequence shown here is derived from an EMBL/GenBank/DDBJ whole genome shotgun (WGS) entry which is preliminary data.</text>
</comment>
<evidence type="ECO:0000313" key="3">
    <source>
        <dbReference type="Proteomes" id="UP000784294"/>
    </source>
</evidence>
<dbReference type="AlphaFoldDB" id="A0A448WY01"/>
<evidence type="ECO:0000313" key="2">
    <source>
        <dbReference type="EMBL" id="VEL23016.1"/>
    </source>
</evidence>
<protein>
    <submittedName>
        <fullName evidence="2">Uncharacterized protein</fullName>
    </submittedName>
</protein>
<organism evidence="2 3">
    <name type="scientific">Protopolystoma xenopodis</name>
    <dbReference type="NCBI Taxonomy" id="117903"/>
    <lineage>
        <taxon>Eukaryota</taxon>
        <taxon>Metazoa</taxon>
        <taxon>Spiralia</taxon>
        <taxon>Lophotrochozoa</taxon>
        <taxon>Platyhelminthes</taxon>
        <taxon>Monogenea</taxon>
        <taxon>Polyopisthocotylea</taxon>
        <taxon>Polystomatidea</taxon>
        <taxon>Polystomatidae</taxon>
        <taxon>Protopolystoma</taxon>
    </lineage>
</organism>
<feature type="region of interest" description="Disordered" evidence="1">
    <location>
        <begin position="60"/>
        <end position="85"/>
    </location>
</feature>
<accession>A0A448WY01</accession>
<reference evidence="2" key="1">
    <citation type="submission" date="2018-11" db="EMBL/GenBank/DDBJ databases">
        <authorList>
            <consortium name="Pathogen Informatics"/>
        </authorList>
    </citation>
    <scope>NUCLEOTIDE SEQUENCE</scope>
</reference>
<name>A0A448WY01_9PLAT</name>
<proteinExistence type="predicted"/>